<organism evidence="2 3">
    <name type="scientific">Psychracetigena formicireducens</name>
    <dbReference type="NCBI Taxonomy" id="2986056"/>
    <lineage>
        <taxon>Bacteria</taxon>
        <taxon>Bacillati</taxon>
        <taxon>Candidatus Lithacetigenota</taxon>
        <taxon>Candidatus Psychracetigena</taxon>
    </lineage>
</organism>
<dbReference type="Proteomes" id="UP000811545">
    <property type="component" value="Unassembled WGS sequence"/>
</dbReference>
<dbReference type="AlphaFoldDB" id="A0A9E2BM45"/>
<keyword evidence="1" id="KW-0472">Membrane</keyword>
<dbReference type="InterPro" id="IPR021320">
    <property type="entry name" value="DUF2905"/>
</dbReference>
<dbReference type="PANTHER" id="PTHR36443">
    <property type="entry name" value="BSR5223 PROTEIN"/>
    <property type="match status" value="1"/>
</dbReference>
<feature type="transmembrane region" description="Helical" evidence="1">
    <location>
        <begin position="48"/>
        <end position="72"/>
    </location>
</feature>
<dbReference type="PANTHER" id="PTHR36443:SF1">
    <property type="entry name" value="BSR5223 PROTEIN"/>
    <property type="match status" value="1"/>
</dbReference>
<dbReference type="Pfam" id="PF11146">
    <property type="entry name" value="DUF2905"/>
    <property type="match status" value="1"/>
</dbReference>
<gene>
    <name evidence="2" type="ORF">DDT42_01380</name>
</gene>
<feature type="transmembrane region" description="Helical" evidence="1">
    <location>
        <begin position="7"/>
        <end position="28"/>
    </location>
</feature>
<dbReference type="EMBL" id="QLTW01000105">
    <property type="protein sequence ID" value="MBT9145509.1"/>
    <property type="molecule type" value="Genomic_DNA"/>
</dbReference>
<reference evidence="2 3" key="1">
    <citation type="journal article" date="2021" name="bioRxiv">
        <title>Unique metabolic strategies in Hadean analogues reveal hints for primordial physiology.</title>
        <authorList>
            <person name="Nobu M.K."/>
            <person name="Nakai R."/>
            <person name="Tamazawa S."/>
            <person name="Mori H."/>
            <person name="Toyoda A."/>
            <person name="Ijiri A."/>
            <person name="Suzuki S."/>
            <person name="Kurokawa K."/>
            <person name="Kamagata Y."/>
            <person name="Tamaki H."/>
        </authorList>
    </citation>
    <scope>NUCLEOTIDE SEQUENCE [LARGE SCALE GENOMIC DNA]</scope>
    <source>
        <strain evidence="2">BS525</strain>
    </source>
</reference>
<evidence type="ECO:0000313" key="2">
    <source>
        <dbReference type="EMBL" id="MBT9145509.1"/>
    </source>
</evidence>
<protein>
    <recommendedName>
        <fullName evidence="4">DUF2905 domain-containing protein</fullName>
    </recommendedName>
</protein>
<accession>A0A9E2BM45</accession>
<proteinExistence type="predicted"/>
<comment type="caution">
    <text evidence="2">The sequence shown here is derived from an EMBL/GenBank/DDBJ whole genome shotgun (WGS) entry which is preliminary data.</text>
</comment>
<sequence>MKEIGKVLIILGSIALFLGIYLFLGGKLSFLGRLPGDILIEKENYRFYFPLASGLLVSIILTIVINLFLYLFRK</sequence>
<keyword evidence="1" id="KW-1133">Transmembrane helix</keyword>
<evidence type="ECO:0000313" key="3">
    <source>
        <dbReference type="Proteomes" id="UP000811545"/>
    </source>
</evidence>
<keyword evidence="1" id="KW-0812">Transmembrane</keyword>
<evidence type="ECO:0000256" key="1">
    <source>
        <dbReference type="SAM" id="Phobius"/>
    </source>
</evidence>
<evidence type="ECO:0008006" key="4">
    <source>
        <dbReference type="Google" id="ProtNLM"/>
    </source>
</evidence>
<name>A0A9E2BM45_PSYF1</name>